<reference evidence="2 3" key="1">
    <citation type="submission" date="2011-12" db="EMBL/GenBank/DDBJ databases">
        <title>Whole genome shotgun sequence of Arthrobacter globiformis NBRC 12137.</title>
        <authorList>
            <person name="Miyazawa S."/>
            <person name="Hosoyama A."/>
            <person name="Tsuchikane K."/>
            <person name="Katsumata H."/>
            <person name="Yamazaki S."/>
            <person name="Fujita N."/>
        </authorList>
    </citation>
    <scope>NUCLEOTIDE SEQUENCE [LARGE SCALE GENOMIC DNA]</scope>
    <source>
        <strain evidence="2 3">NBRC 12137</strain>
    </source>
</reference>
<dbReference type="InterPro" id="IPR027478">
    <property type="entry name" value="LdcA_N"/>
</dbReference>
<dbReference type="PANTHER" id="PTHR30237">
    <property type="entry name" value="MURAMOYLTETRAPEPTIDE CARBOXYPEPTIDASE"/>
    <property type="match status" value="1"/>
</dbReference>
<dbReference type="InterPro" id="IPR003507">
    <property type="entry name" value="S66_fam"/>
</dbReference>
<comment type="caution">
    <text evidence="2">The sequence shown here is derived from an EMBL/GenBank/DDBJ whole genome shotgun (WGS) entry which is preliminary data.</text>
</comment>
<dbReference type="Gene3D" id="3.40.50.10740">
    <property type="entry name" value="Class I glutamine amidotransferase-like"/>
    <property type="match status" value="1"/>
</dbReference>
<dbReference type="InterPro" id="IPR040449">
    <property type="entry name" value="Peptidase_S66_N"/>
</dbReference>
<dbReference type="PANTHER" id="PTHR30237:SF4">
    <property type="entry name" value="LD-CARBOXYPEPTIDASE C-TERMINAL DOMAIN-CONTAINING PROTEIN"/>
    <property type="match status" value="1"/>
</dbReference>
<feature type="domain" description="LD-carboxypeptidase N-terminal" evidence="1">
    <location>
        <begin position="15"/>
        <end position="130"/>
    </location>
</feature>
<dbReference type="InterPro" id="IPR029062">
    <property type="entry name" value="Class_I_gatase-like"/>
</dbReference>
<evidence type="ECO:0000259" key="1">
    <source>
        <dbReference type="Pfam" id="PF02016"/>
    </source>
</evidence>
<evidence type="ECO:0000313" key="3">
    <source>
        <dbReference type="Proteomes" id="UP000003828"/>
    </source>
</evidence>
<dbReference type="Proteomes" id="UP000003828">
    <property type="component" value="Unassembled WGS sequence"/>
</dbReference>
<dbReference type="AlphaFoldDB" id="H0QJP1"/>
<keyword evidence="3" id="KW-1185">Reference proteome</keyword>
<sequence length="143" mass="15480">MAFTAVPKLLPGDRVAILSPSFAAPGFAPVVHERAMLRLIAETGLIPVEYPTTRTLGARAEDRAADINAAFADRTIRGIITTVGGDDQITVVPHLNAEVATADPKPFFGYSDNTNILNWLWSLGIPEYYGGSTQMHLARPPHR</sequence>
<organism evidence="2 3">
    <name type="scientific">Arthrobacter globiformis (strain ATCC 8010 / DSM 20124 / JCM 1332 / NBRC 12137 / NCIMB 8907 / NRRL B-2979 / 168)</name>
    <dbReference type="NCBI Taxonomy" id="1077972"/>
    <lineage>
        <taxon>Bacteria</taxon>
        <taxon>Bacillati</taxon>
        <taxon>Actinomycetota</taxon>
        <taxon>Actinomycetes</taxon>
        <taxon>Micrococcales</taxon>
        <taxon>Micrococcaceae</taxon>
        <taxon>Arthrobacter</taxon>
    </lineage>
</organism>
<name>H0QJP1_ARTG1</name>
<protein>
    <submittedName>
        <fullName evidence="2">Putative S66 family peptidase</fullName>
    </submittedName>
</protein>
<accession>H0QJP1</accession>
<dbReference type="SUPFAM" id="SSF52317">
    <property type="entry name" value="Class I glutamine amidotransferase-like"/>
    <property type="match status" value="1"/>
</dbReference>
<dbReference type="Pfam" id="PF02016">
    <property type="entry name" value="Peptidase_S66"/>
    <property type="match status" value="1"/>
</dbReference>
<dbReference type="eggNOG" id="COG1619">
    <property type="taxonomic scope" value="Bacteria"/>
</dbReference>
<gene>
    <name evidence="2" type="ORF">ARGLB_035_00060</name>
</gene>
<dbReference type="EMBL" id="BAEG01000035">
    <property type="protein sequence ID" value="GAB13042.1"/>
    <property type="molecule type" value="Genomic_DNA"/>
</dbReference>
<proteinExistence type="predicted"/>
<evidence type="ECO:0000313" key="2">
    <source>
        <dbReference type="EMBL" id="GAB13042.1"/>
    </source>
</evidence>